<evidence type="ECO:0000259" key="3">
    <source>
        <dbReference type="Pfam" id="PF12697"/>
    </source>
</evidence>
<dbReference type="PROSITE" id="PS51257">
    <property type="entry name" value="PROKAR_LIPOPROTEIN"/>
    <property type="match status" value="1"/>
</dbReference>
<sequence>MKLSHSLLLTTLSASSCAAAAEDLQDEHPVLLLSEDESFHFELLVPLEEAIGGGSDINPMLQAAKNITPGDFDSFSEVFWQLANETKAQAEDPEFAYDPINVRDAWFSAATYFRRADFYLHSDWEDPLINSLWEEQTAAFNKGLASLPHPGKRVRVKADNFTVEAIWYTESEHSLRPTIIMGNGYDGAQEDLYHIIVVGALARGYNVLTYEGPGHPTVRRNQNLGFIPDWERVVTPLVDYLLNEKSAAVDPEKLALFGYSFGGYHAARAAAFEPRIKAVLCNGGVWDTYESFSSYLTPEMKELFESGNKEEFDKIAEKLRKDPSTPTTFRWGMNQGLWSFNARSAYDFLQLTKQHTLKDVVHRIKAPVWIADAEFEGFFRGQSAKVKKALGDQADLHVFMGAAGYHCQTGAGQEMMRVMFAWLHKTLGV</sequence>
<dbReference type="SUPFAM" id="SSF53474">
    <property type="entry name" value="alpha/beta-Hydrolases"/>
    <property type="match status" value="1"/>
</dbReference>
<evidence type="ECO:0000313" key="5">
    <source>
        <dbReference type="Proteomes" id="UP000288168"/>
    </source>
</evidence>
<feature type="chain" id="PRO_5019126546" description="AB hydrolase-1 domain-containing protein" evidence="2">
    <location>
        <begin position="21"/>
        <end position="429"/>
    </location>
</feature>
<dbReference type="OrthoDB" id="249703at2759"/>
<dbReference type="EMBL" id="NKCI01000233">
    <property type="protein sequence ID" value="RSL46675.1"/>
    <property type="molecule type" value="Genomic_DNA"/>
</dbReference>
<accession>A0A428P0X1</accession>
<organism evidence="4 5">
    <name type="scientific">Fusarium duplospermum</name>
    <dbReference type="NCBI Taxonomy" id="1325734"/>
    <lineage>
        <taxon>Eukaryota</taxon>
        <taxon>Fungi</taxon>
        <taxon>Dikarya</taxon>
        <taxon>Ascomycota</taxon>
        <taxon>Pezizomycotina</taxon>
        <taxon>Sordariomycetes</taxon>
        <taxon>Hypocreomycetidae</taxon>
        <taxon>Hypocreales</taxon>
        <taxon>Nectriaceae</taxon>
        <taxon>Fusarium</taxon>
        <taxon>Fusarium solani species complex</taxon>
    </lineage>
</organism>
<dbReference type="Gene3D" id="1.20.1440.110">
    <property type="entry name" value="acylaminoacyl peptidase"/>
    <property type="match status" value="1"/>
</dbReference>
<dbReference type="Proteomes" id="UP000288168">
    <property type="component" value="Unassembled WGS sequence"/>
</dbReference>
<evidence type="ECO:0000256" key="1">
    <source>
        <dbReference type="ARBA" id="ARBA00038115"/>
    </source>
</evidence>
<comment type="caution">
    <text evidence="4">The sequence shown here is derived from an EMBL/GenBank/DDBJ whole genome shotgun (WGS) entry which is preliminary data.</text>
</comment>
<dbReference type="PANTHER" id="PTHR22946">
    <property type="entry name" value="DIENELACTONE HYDROLASE DOMAIN-CONTAINING PROTEIN-RELATED"/>
    <property type="match status" value="1"/>
</dbReference>
<dbReference type="Pfam" id="PF12697">
    <property type="entry name" value="Abhydrolase_6"/>
    <property type="match status" value="1"/>
</dbReference>
<dbReference type="Gene3D" id="3.40.50.1820">
    <property type="entry name" value="alpha/beta hydrolase"/>
    <property type="match status" value="1"/>
</dbReference>
<name>A0A428P0X1_9HYPO</name>
<evidence type="ECO:0000256" key="2">
    <source>
        <dbReference type="SAM" id="SignalP"/>
    </source>
</evidence>
<evidence type="ECO:0000313" key="4">
    <source>
        <dbReference type="EMBL" id="RSL46675.1"/>
    </source>
</evidence>
<gene>
    <name evidence="4" type="ORF">CEP54_013746</name>
</gene>
<dbReference type="InterPro" id="IPR000073">
    <property type="entry name" value="AB_hydrolase_1"/>
</dbReference>
<dbReference type="InterPro" id="IPR050261">
    <property type="entry name" value="FrsA_esterase"/>
</dbReference>
<dbReference type="InterPro" id="IPR029058">
    <property type="entry name" value="AB_hydrolase_fold"/>
</dbReference>
<keyword evidence="5" id="KW-1185">Reference proteome</keyword>
<feature type="domain" description="AB hydrolase-1" evidence="3">
    <location>
        <begin position="198"/>
        <end position="340"/>
    </location>
</feature>
<dbReference type="PANTHER" id="PTHR22946:SF12">
    <property type="entry name" value="CONIDIAL PIGMENT BIOSYNTHESIS PROTEIN AYG1 (AFU_ORTHOLOGUE AFUA_2G17550)"/>
    <property type="match status" value="1"/>
</dbReference>
<dbReference type="AlphaFoldDB" id="A0A428P0X1"/>
<comment type="similarity">
    <text evidence="1">Belongs to the AB hydrolase superfamily. FUS2 hydrolase family.</text>
</comment>
<keyword evidence="2" id="KW-0732">Signal</keyword>
<reference evidence="4 5" key="1">
    <citation type="submission" date="2017-06" db="EMBL/GenBank/DDBJ databases">
        <title>Comparative genomic analysis of Ambrosia Fusariam Clade fungi.</title>
        <authorList>
            <person name="Stajich J.E."/>
            <person name="Carrillo J."/>
            <person name="Kijimoto T."/>
            <person name="Eskalen A."/>
            <person name="O'Donnell K."/>
            <person name="Kasson M."/>
        </authorList>
    </citation>
    <scope>NUCLEOTIDE SEQUENCE [LARGE SCALE GENOMIC DNA]</scope>
    <source>
        <strain evidence="4 5">NRRL62584</strain>
    </source>
</reference>
<protein>
    <recommendedName>
        <fullName evidence="3">AB hydrolase-1 domain-containing protein</fullName>
    </recommendedName>
</protein>
<feature type="signal peptide" evidence="2">
    <location>
        <begin position="1"/>
        <end position="20"/>
    </location>
</feature>
<proteinExistence type="inferred from homology"/>
<dbReference type="STRING" id="1325734.A0A428P0X1"/>